<gene>
    <name evidence="2" type="ORF">C0216_12075</name>
</gene>
<dbReference type="Proteomes" id="UP000252004">
    <property type="component" value="Chromosome"/>
</dbReference>
<dbReference type="SUPFAM" id="SSF110849">
    <property type="entry name" value="ParB/Sulfiredoxin"/>
    <property type="match status" value="1"/>
</dbReference>
<dbReference type="OrthoDB" id="3701787at2"/>
<organism evidence="2 3">
    <name type="scientific">Streptomyces globosus</name>
    <dbReference type="NCBI Taxonomy" id="68209"/>
    <lineage>
        <taxon>Bacteria</taxon>
        <taxon>Bacillati</taxon>
        <taxon>Actinomycetota</taxon>
        <taxon>Actinomycetes</taxon>
        <taxon>Kitasatosporales</taxon>
        <taxon>Streptomycetaceae</taxon>
        <taxon>Streptomyces</taxon>
    </lineage>
</organism>
<accession>A0A344U985</accession>
<reference evidence="2 3" key="1">
    <citation type="submission" date="2018-01" db="EMBL/GenBank/DDBJ databases">
        <title>Draft genome Sequence of streptomyces globosus LZH-48.</title>
        <authorList>
            <person name="Ran K."/>
            <person name="Li Z."/>
            <person name="Wei S."/>
            <person name="Dong R."/>
        </authorList>
    </citation>
    <scope>NUCLEOTIDE SEQUENCE [LARGE SCALE GENOMIC DNA]</scope>
    <source>
        <strain evidence="2 3">LZH-48</strain>
    </source>
</reference>
<dbReference type="EMBL" id="CP030862">
    <property type="protein sequence ID" value="AXE27456.1"/>
    <property type="molecule type" value="Genomic_DNA"/>
</dbReference>
<dbReference type="KEGG" id="sgz:C0216_12075"/>
<evidence type="ECO:0000313" key="3">
    <source>
        <dbReference type="Proteomes" id="UP000252004"/>
    </source>
</evidence>
<feature type="domain" description="ParB-like N-terminal" evidence="1">
    <location>
        <begin position="5"/>
        <end position="89"/>
    </location>
</feature>
<protein>
    <recommendedName>
        <fullName evidence="1">ParB-like N-terminal domain-containing protein</fullName>
    </recommendedName>
</protein>
<sequence>MPQVHRVSVTRLRPADSPRLAGIDAEHVRRLTETSDALPPILVHRATMRVIDGMHRLHAAVLRGRHDIEALYFDGSPDEAFRRAVQENIAHGLPLSLSDRKAAARRILTADPQISDRAVAACVGLSGKTVAALRRLSGAESAHLNTRIGADGRSYPLDGTRGRLLAVQLIAERPDAPLREIARDAGVSVGTAHTIRGRIRRGETPVPAGSPAAQELRASLTPSAPESAPALSCRAFPEVLRSLSRDPSLRSTEAGRQLLRWLHTQPVLTDDWHHRLDALPAHCTDSVAALARKCAEVWQQIAREVERPKGR</sequence>
<dbReference type="InterPro" id="IPR036086">
    <property type="entry name" value="ParB/Sulfiredoxin_sf"/>
</dbReference>
<proteinExistence type="predicted"/>
<dbReference type="SMART" id="SM00470">
    <property type="entry name" value="ParB"/>
    <property type="match status" value="1"/>
</dbReference>
<name>A0A344U985_9ACTN</name>
<evidence type="ECO:0000313" key="2">
    <source>
        <dbReference type="EMBL" id="AXE27456.1"/>
    </source>
</evidence>
<evidence type="ECO:0000259" key="1">
    <source>
        <dbReference type="SMART" id="SM00470"/>
    </source>
</evidence>
<dbReference type="AlphaFoldDB" id="A0A344U985"/>
<dbReference type="InterPro" id="IPR003115">
    <property type="entry name" value="ParB_N"/>
</dbReference>
<keyword evidence="3" id="KW-1185">Reference proteome</keyword>